<feature type="compositionally biased region" description="Gly residues" evidence="1">
    <location>
        <begin position="97"/>
        <end position="112"/>
    </location>
</feature>
<dbReference type="EMBL" id="CAFAAI010000004">
    <property type="protein sequence ID" value="CAB4785956.1"/>
    <property type="molecule type" value="Genomic_DNA"/>
</dbReference>
<sequence>MSRYIIHRKLGGSVEARMIRGDIRVALTNYAEEQKRAAYVPADKPKWDEFIRWVNENTPRRIEERVWDTPACGTVSVTRASRIGAWILRSNTPPSGSGDGSSTRGGDGLITR</sequence>
<reference evidence="2" key="1">
    <citation type="submission" date="2020-05" db="EMBL/GenBank/DDBJ databases">
        <authorList>
            <person name="Chiriac C."/>
            <person name="Salcher M."/>
            <person name="Ghai R."/>
            <person name="Kavagutti S V."/>
        </authorList>
    </citation>
    <scope>NUCLEOTIDE SEQUENCE</scope>
</reference>
<name>A0A6J6WR84_9ZZZZ</name>
<feature type="region of interest" description="Disordered" evidence="1">
    <location>
        <begin position="88"/>
        <end position="112"/>
    </location>
</feature>
<dbReference type="AlphaFoldDB" id="A0A6J6WR84"/>
<accession>A0A6J6WR84</accession>
<protein>
    <submittedName>
        <fullName evidence="2">Unannotated protein</fullName>
    </submittedName>
</protein>
<gene>
    <name evidence="2" type="ORF">UFOPK2992_00071</name>
</gene>
<organism evidence="2">
    <name type="scientific">freshwater metagenome</name>
    <dbReference type="NCBI Taxonomy" id="449393"/>
    <lineage>
        <taxon>unclassified sequences</taxon>
        <taxon>metagenomes</taxon>
        <taxon>ecological metagenomes</taxon>
    </lineage>
</organism>
<evidence type="ECO:0000313" key="2">
    <source>
        <dbReference type="EMBL" id="CAB4785956.1"/>
    </source>
</evidence>
<proteinExistence type="predicted"/>
<evidence type="ECO:0000256" key="1">
    <source>
        <dbReference type="SAM" id="MobiDB-lite"/>
    </source>
</evidence>